<dbReference type="EMBL" id="JAERQM010000005">
    <property type="protein sequence ID" value="MBU8545762.1"/>
    <property type="molecule type" value="Genomic_DNA"/>
</dbReference>
<name>A0ABS6HAK3_9PROT</name>
<organism evidence="1 2">
    <name type="scientific">Falsiroseomonas oleicola</name>
    <dbReference type="NCBI Taxonomy" id="2801474"/>
    <lineage>
        <taxon>Bacteria</taxon>
        <taxon>Pseudomonadati</taxon>
        <taxon>Pseudomonadota</taxon>
        <taxon>Alphaproteobacteria</taxon>
        <taxon>Acetobacterales</taxon>
        <taxon>Roseomonadaceae</taxon>
        <taxon>Falsiroseomonas</taxon>
    </lineage>
</organism>
<proteinExistence type="predicted"/>
<gene>
    <name evidence="1" type="ORF">JJQ90_18710</name>
</gene>
<accession>A0ABS6HAK3</accession>
<keyword evidence="2" id="KW-1185">Reference proteome</keyword>
<protein>
    <submittedName>
        <fullName evidence="1">Uncharacterized protein</fullName>
    </submittedName>
</protein>
<comment type="caution">
    <text evidence="1">The sequence shown here is derived from an EMBL/GenBank/DDBJ whole genome shotgun (WGS) entry which is preliminary data.</text>
</comment>
<sequence length="137" mass="14445">MPAAAAPDPKPRTARNALIAGVLLLGALALGTQIFSGGFTTRPGMEVYVKAGPRVGAERLARDLLAAHPPGSNLGPLLVQLQSYGFECRPVRQDGVAESCRYRARWGSTQLLTAVVELGHDDLVVQTITARMALSAP</sequence>
<dbReference type="Proteomes" id="UP000689967">
    <property type="component" value="Unassembled WGS sequence"/>
</dbReference>
<dbReference type="RefSeq" id="WP_216877758.1">
    <property type="nucleotide sequence ID" value="NZ_JAERQM010000005.1"/>
</dbReference>
<evidence type="ECO:0000313" key="2">
    <source>
        <dbReference type="Proteomes" id="UP000689967"/>
    </source>
</evidence>
<evidence type="ECO:0000313" key="1">
    <source>
        <dbReference type="EMBL" id="MBU8545762.1"/>
    </source>
</evidence>
<reference evidence="1 2" key="1">
    <citation type="submission" date="2021-01" db="EMBL/GenBank/DDBJ databases">
        <title>Roseomonas sp. nov, a bacterium isolated from an oil production mixture in Yumen Oilfield.</title>
        <authorList>
            <person name="Wu D."/>
        </authorList>
    </citation>
    <scope>NUCLEOTIDE SEQUENCE [LARGE SCALE GENOMIC DNA]</scope>
    <source>
        <strain evidence="1 2">ROY-5-3</strain>
    </source>
</reference>